<comment type="similarity">
    <text evidence="2 4">Belongs to the Ninja family.</text>
</comment>
<reference evidence="7 8" key="1">
    <citation type="submission" date="2023-10" db="EMBL/GenBank/DDBJ databases">
        <title>Chromosome-scale genome assembly provides insights into flower coloration mechanisms of Canna indica.</title>
        <authorList>
            <person name="Li C."/>
        </authorList>
    </citation>
    <scope>NUCLEOTIDE SEQUENCE [LARGE SCALE GENOMIC DNA]</scope>
    <source>
        <tissue evidence="7">Flower</tissue>
    </source>
</reference>
<dbReference type="PANTHER" id="PTHR31413">
    <property type="entry name" value="AFP HOMOLOG 2"/>
    <property type="match status" value="1"/>
</dbReference>
<evidence type="ECO:0000256" key="3">
    <source>
        <dbReference type="ARBA" id="ARBA00023242"/>
    </source>
</evidence>
<dbReference type="GO" id="GO:0007165">
    <property type="term" value="P:signal transduction"/>
    <property type="evidence" value="ECO:0007669"/>
    <property type="project" value="InterPro"/>
</dbReference>
<keyword evidence="8" id="KW-1185">Reference proteome</keyword>
<accession>A0AAQ3QAK0</accession>
<comment type="function">
    <text evidence="4">Acts as a negative regulator of abscisic acid (ABA) response.</text>
</comment>
<dbReference type="AlphaFoldDB" id="A0AAQ3QAK0"/>
<dbReference type="EMBL" id="CP136893">
    <property type="protein sequence ID" value="WOL03704.1"/>
    <property type="molecule type" value="Genomic_DNA"/>
</dbReference>
<sequence length="368" mass="38912">MPPARRNPCAGLDADDDGDGIDLDLRLAIGGTDARKNPKPGPPRGAEESRMTKEAAGGICENWIIRSPEEASAEINPAAPESWMRQSRARDRAGREDEAFSGERPRRGIAGRGNAAPSPRDAPISSRKPKPNPNARPCPEMYPCHQVQYVSMPERFGLACVTPCLGKVVSSVSSGLDRVDGNVYLLVARSGCPNQARPKSSSNGGPAIGAAEGGNISFEMDSTGSSSSVISNHHSASIKGGSITSDDSRINTTSSQRAEKPTTPVPVEQGAKNLPSNNAKLPDRADSVNKPLTAVSKQRSLVPLVSTTGNGLNGRTINGFLHRYNDSDIKILCVCHGNSFTPAEFVRHAGGTNISQPLRQIVVTSHVV</sequence>
<evidence type="ECO:0000256" key="2">
    <source>
        <dbReference type="ARBA" id="ARBA00006081"/>
    </source>
</evidence>
<dbReference type="GO" id="GO:0045892">
    <property type="term" value="P:negative regulation of DNA-templated transcription"/>
    <property type="evidence" value="ECO:0007669"/>
    <property type="project" value="TreeGrafter"/>
</dbReference>
<feature type="domain" description="Tify" evidence="6">
    <location>
        <begin position="330"/>
        <end position="362"/>
    </location>
</feature>
<gene>
    <name evidence="7" type="ORF">Cni_G12424</name>
</gene>
<feature type="compositionally biased region" description="Basic and acidic residues" evidence="5">
    <location>
        <begin position="88"/>
        <end position="106"/>
    </location>
</feature>
<feature type="compositionally biased region" description="Polar residues" evidence="5">
    <location>
        <begin position="242"/>
        <end position="256"/>
    </location>
</feature>
<evidence type="ECO:0000313" key="7">
    <source>
        <dbReference type="EMBL" id="WOL03704.1"/>
    </source>
</evidence>
<dbReference type="InterPro" id="IPR032308">
    <property type="entry name" value="TDBD"/>
</dbReference>
<feature type="region of interest" description="Disordered" evidence="5">
    <location>
        <begin position="28"/>
        <end position="138"/>
    </location>
</feature>
<feature type="region of interest" description="Disordered" evidence="5">
    <location>
        <begin position="1"/>
        <end position="20"/>
    </location>
</feature>
<dbReference type="PANTHER" id="PTHR31413:SF31">
    <property type="entry name" value="NINJA-FAMILY PROTEIN AFP3"/>
    <property type="match status" value="1"/>
</dbReference>
<evidence type="ECO:0000256" key="5">
    <source>
        <dbReference type="SAM" id="MobiDB-lite"/>
    </source>
</evidence>
<evidence type="ECO:0000259" key="6">
    <source>
        <dbReference type="Pfam" id="PF16135"/>
    </source>
</evidence>
<dbReference type="InterPro" id="IPR031307">
    <property type="entry name" value="Ninja_fam"/>
</dbReference>
<keyword evidence="3 4" id="KW-0539">Nucleus</keyword>
<evidence type="ECO:0000256" key="1">
    <source>
        <dbReference type="ARBA" id="ARBA00004123"/>
    </source>
</evidence>
<evidence type="ECO:0000256" key="4">
    <source>
        <dbReference type="RuleBase" id="RU369029"/>
    </source>
</evidence>
<organism evidence="7 8">
    <name type="scientific">Canna indica</name>
    <name type="common">Indian-shot</name>
    <dbReference type="NCBI Taxonomy" id="4628"/>
    <lineage>
        <taxon>Eukaryota</taxon>
        <taxon>Viridiplantae</taxon>
        <taxon>Streptophyta</taxon>
        <taxon>Embryophyta</taxon>
        <taxon>Tracheophyta</taxon>
        <taxon>Spermatophyta</taxon>
        <taxon>Magnoliopsida</taxon>
        <taxon>Liliopsida</taxon>
        <taxon>Zingiberales</taxon>
        <taxon>Cannaceae</taxon>
        <taxon>Canna</taxon>
    </lineage>
</organism>
<comment type="subcellular location">
    <subcellularLocation>
        <location evidence="1 4">Nucleus</location>
    </subcellularLocation>
</comment>
<proteinExistence type="inferred from homology"/>
<protein>
    <recommendedName>
        <fullName evidence="4">Ninja-family protein</fullName>
    </recommendedName>
    <alternativeName>
        <fullName evidence="4">ABI-binding protein</fullName>
    </alternativeName>
</protein>
<dbReference type="Pfam" id="PF16135">
    <property type="entry name" value="TDBD"/>
    <property type="match status" value="1"/>
</dbReference>
<name>A0AAQ3QAK0_9LILI</name>
<feature type="compositionally biased region" description="Low complexity" evidence="5">
    <location>
        <begin position="222"/>
        <end position="237"/>
    </location>
</feature>
<evidence type="ECO:0000313" key="8">
    <source>
        <dbReference type="Proteomes" id="UP001327560"/>
    </source>
</evidence>
<dbReference type="GO" id="GO:0005634">
    <property type="term" value="C:nucleus"/>
    <property type="evidence" value="ECO:0007669"/>
    <property type="project" value="UniProtKB-SubCell"/>
</dbReference>
<feature type="region of interest" description="Disordered" evidence="5">
    <location>
        <begin position="193"/>
        <end position="285"/>
    </location>
</feature>
<dbReference type="Proteomes" id="UP001327560">
    <property type="component" value="Chromosome 4"/>
</dbReference>